<keyword evidence="3" id="KW-1185">Reference proteome</keyword>
<evidence type="ECO:0000256" key="1">
    <source>
        <dbReference type="SAM" id="MobiDB-lite"/>
    </source>
</evidence>
<dbReference type="AlphaFoldDB" id="A0ABD3NPX1"/>
<accession>A0ABD3NPX1</accession>
<proteinExistence type="predicted"/>
<evidence type="ECO:0000313" key="2">
    <source>
        <dbReference type="EMBL" id="KAL3777329.1"/>
    </source>
</evidence>
<dbReference type="Proteomes" id="UP001530400">
    <property type="component" value="Unassembled WGS sequence"/>
</dbReference>
<evidence type="ECO:0000313" key="3">
    <source>
        <dbReference type="Proteomes" id="UP001530400"/>
    </source>
</evidence>
<dbReference type="EMBL" id="JALLPJ020001051">
    <property type="protein sequence ID" value="KAL3777329.1"/>
    <property type="molecule type" value="Genomic_DNA"/>
</dbReference>
<feature type="region of interest" description="Disordered" evidence="1">
    <location>
        <begin position="155"/>
        <end position="187"/>
    </location>
</feature>
<sequence length="187" mass="21262">MSSNRVRFCRNVHVRPIFDKSSEMPTEKKSRVYFSRDDIRQIHDECRELCRTTIRRVQSLHAINPTVSLEQHLNTIIESDARLRGVEVRLSSTRKKNRSMIIKTVTDCYLELKHMPSLCTRQKEIVLAQAYASLSYTSQMQAVLTGRCDRLQAHQSDDAEVGGAAASSSSSLPRIVSVENNKKTGRP</sequence>
<name>A0ABD3NPX1_9STRA</name>
<organism evidence="2 3">
    <name type="scientific">Cyclotella atomus</name>
    <dbReference type="NCBI Taxonomy" id="382360"/>
    <lineage>
        <taxon>Eukaryota</taxon>
        <taxon>Sar</taxon>
        <taxon>Stramenopiles</taxon>
        <taxon>Ochrophyta</taxon>
        <taxon>Bacillariophyta</taxon>
        <taxon>Coscinodiscophyceae</taxon>
        <taxon>Thalassiosirophycidae</taxon>
        <taxon>Stephanodiscales</taxon>
        <taxon>Stephanodiscaceae</taxon>
        <taxon>Cyclotella</taxon>
    </lineage>
</organism>
<reference evidence="2 3" key="1">
    <citation type="submission" date="2024-10" db="EMBL/GenBank/DDBJ databases">
        <title>Updated reference genomes for cyclostephanoid diatoms.</title>
        <authorList>
            <person name="Roberts W.R."/>
            <person name="Alverson A.J."/>
        </authorList>
    </citation>
    <scope>NUCLEOTIDE SEQUENCE [LARGE SCALE GENOMIC DNA]</scope>
    <source>
        <strain evidence="2 3">AJA010-31</strain>
    </source>
</reference>
<gene>
    <name evidence="2" type="ORF">ACHAWO_001236</name>
</gene>
<protein>
    <submittedName>
        <fullName evidence="2">Uncharacterized protein</fullName>
    </submittedName>
</protein>
<comment type="caution">
    <text evidence="2">The sequence shown here is derived from an EMBL/GenBank/DDBJ whole genome shotgun (WGS) entry which is preliminary data.</text>
</comment>